<reference evidence="1 2" key="2">
    <citation type="journal article" date="2022" name="Mol. Ecol. Resour.">
        <title>The genomes of chicory, endive, great burdock and yacon provide insights into Asteraceae paleo-polyploidization history and plant inulin production.</title>
        <authorList>
            <person name="Fan W."/>
            <person name="Wang S."/>
            <person name="Wang H."/>
            <person name="Wang A."/>
            <person name="Jiang F."/>
            <person name="Liu H."/>
            <person name="Zhao H."/>
            <person name="Xu D."/>
            <person name="Zhang Y."/>
        </authorList>
    </citation>
    <scope>NUCLEOTIDE SEQUENCE [LARGE SCALE GENOMIC DNA]</scope>
    <source>
        <strain evidence="2">cv. Yunnan</strain>
        <tissue evidence="1">Leaves</tissue>
    </source>
</reference>
<organism evidence="1 2">
    <name type="scientific">Smallanthus sonchifolius</name>
    <dbReference type="NCBI Taxonomy" id="185202"/>
    <lineage>
        <taxon>Eukaryota</taxon>
        <taxon>Viridiplantae</taxon>
        <taxon>Streptophyta</taxon>
        <taxon>Embryophyta</taxon>
        <taxon>Tracheophyta</taxon>
        <taxon>Spermatophyta</taxon>
        <taxon>Magnoliopsida</taxon>
        <taxon>eudicotyledons</taxon>
        <taxon>Gunneridae</taxon>
        <taxon>Pentapetalae</taxon>
        <taxon>asterids</taxon>
        <taxon>campanulids</taxon>
        <taxon>Asterales</taxon>
        <taxon>Asteraceae</taxon>
        <taxon>Asteroideae</taxon>
        <taxon>Heliantheae alliance</taxon>
        <taxon>Millerieae</taxon>
        <taxon>Smallanthus</taxon>
    </lineage>
</organism>
<accession>A0ACB9JKX3</accession>
<protein>
    <submittedName>
        <fullName evidence="1">Uncharacterized protein</fullName>
    </submittedName>
</protein>
<proteinExistence type="predicted"/>
<comment type="caution">
    <text evidence="1">The sequence shown here is derived from an EMBL/GenBank/DDBJ whole genome shotgun (WGS) entry which is preliminary data.</text>
</comment>
<evidence type="ECO:0000313" key="1">
    <source>
        <dbReference type="EMBL" id="KAI3820964.1"/>
    </source>
</evidence>
<evidence type="ECO:0000313" key="2">
    <source>
        <dbReference type="Proteomes" id="UP001056120"/>
    </source>
</evidence>
<reference evidence="2" key="1">
    <citation type="journal article" date="2022" name="Mol. Ecol. Resour.">
        <title>The genomes of chicory, endive, great burdock and yacon provide insights into Asteraceae palaeo-polyploidization history and plant inulin production.</title>
        <authorList>
            <person name="Fan W."/>
            <person name="Wang S."/>
            <person name="Wang H."/>
            <person name="Wang A."/>
            <person name="Jiang F."/>
            <person name="Liu H."/>
            <person name="Zhao H."/>
            <person name="Xu D."/>
            <person name="Zhang Y."/>
        </authorList>
    </citation>
    <scope>NUCLEOTIDE SEQUENCE [LARGE SCALE GENOMIC DNA]</scope>
    <source>
        <strain evidence="2">cv. Yunnan</strain>
    </source>
</reference>
<dbReference type="EMBL" id="CM042020">
    <property type="protein sequence ID" value="KAI3820964.1"/>
    <property type="molecule type" value="Genomic_DNA"/>
</dbReference>
<sequence>MLLWFRSDLRSTDSLTELEVGITNENESNSQHREIERDRRTTMPFRFSLGAKSRVCFMVWGSRFRKGKDRDEIWI</sequence>
<keyword evidence="2" id="KW-1185">Reference proteome</keyword>
<name>A0ACB9JKX3_9ASTR</name>
<dbReference type="Proteomes" id="UP001056120">
    <property type="component" value="Linkage Group LG03"/>
</dbReference>
<gene>
    <name evidence="1" type="ORF">L1987_08520</name>
</gene>